<accession>A0A6I6CZG0</accession>
<evidence type="ECO:0000313" key="20">
    <source>
        <dbReference type="Proteomes" id="UP000427716"/>
    </source>
</evidence>
<gene>
    <name evidence="19" type="primary">hemN</name>
    <name evidence="19" type="ORF">GM160_03525</name>
</gene>
<feature type="binding site" evidence="17">
    <location>
        <position position="64"/>
    </location>
    <ligand>
        <name>[4Fe-4S] cluster</name>
        <dbReference type="ChEBI" id="CHEBI:49883"/>
        <note>4Fe-4S-S-AdoMet</note>
    </ligand>
</feature>
<evidence type="ECO:0000256" key="11">
    <source>
        <dbReference type="ARBA" id="ARBA00023014"/>
    </source>
</evidence>
<evidence type="ECO:0000256" key="4">
    <source>
        <dbReference type="ARBA" id="ARBA00011245"/>
    </source>
</evidence>
<evidence type="ECO:0000256" key="1">
    <source>
        <dbReference type="ARBA" id="ARBA00004496"/>
    </source>
</evidence>
<evidence type="ECO:0000256" key="2">
    <source>
        <dbReference type="ARBA" id="ARBA00004785"/>
    </source>
</evidence>
<dbReference type="GO" id="GO:0006782">
    <property type="term" value="P:protoporphyrinogen IX biosynthetic process"/>
    <property type="evidence" value="ECO:0007669"/>
    <property type="project" value="UniProtKB-UniPathway"/>
</dbReference>
<evidence type="ECO:0000256" key="7">
    <source>
        <dbReference type="ARBA" id="ARBA00022691"/>
    </source>
</evidence>
<dbReference type="NCBIfam" id="TIGR00538">
    <property type="entry name" value="hemN"/>
    <property type="match status" value="1"/>
</dbReference>
<feature type="binding site" evidence="16">
    <location>
        <position position="334"/>
    </location>
    <ligand>
        <name>S-adenosyl-L-methionine</name>
        <dbReference type="ChEBI" id="CHEBI:59789"/>
        <label>1</label>
    </ligand>
</feature>
<dbReference type="InterPro" id="IPR023404">
    <property type="entry name" value="rSAM_horseshoe"/>
</dbReference>
<dbReference type="FunFam" id="3.80.30.20:FF:000012">
    <property type="entry name" value="Coproporphyrinogen-III oxidase"/>
    <property type="match status" value="1"/>
</dbReference>
<dbReference type="Gene3D" id="3.80.30.20">
    <property type="entry name" value="tm_1862 like domain"/>
    <property type="match status" value="1"/>
</dbReference>
<feature type="binding site" evidence="16">
    <location>
        <begin position="116"/>
        <end position="117"/>
    </location>
    <ligand>
        <name>S-adenosyl-L-methionine</name>
        <dbReference type="ChEBI" id="CHEBI:59789"/>
        <label>2</label>
    </ligand>
</feature>
<dbReference type="GO" id="GO:0046872">
    <property type="term" value="F:metal ion binding"/>
    <property type="evidence" value="ECO:0007669"/>
    <property type="project" value="UniProtKB-KW"/>
</dbReference>
<feature type="binding site" evidence="16">
    <location>
        <position position="248"/>
    </location>
    <ligand>
        <name>S-adenosyl-L-methionine</name>
        <dbReference type="ChEBI" id="CHEBI:59789"/>
        <label>2</label>
    </ligand>
</feature>
<dbReference type="GO" id="GO:0005737">
    <property type="term" value="C:cytoplasm"/>
    <property type="evidence" value="ECO:0007669"/>
    <property type="project" value="UniProtKB-SubCell"/>
</dbReference>
<dbReference type="PANTHER" id="PTHR13932">
    <property type="entry name" value="COPROPORPHYRINIGEN III OXIDASE"/>
    <property type="match status" value="1"/>
</dbReference>
<evidence type="ECO:0000256" key="14">
    <source>
        <dbReference type="ARBA" id="ARBA00048321"/>
    </source>
</evidence>
<dbReference type="CDD" id="cd01335">
    <property type="entry name" value="Radical_SAM"/>
    <property type="match status" value="1"/>
</dbReference>
<keyword evidence="12 15" id="KW-0627">Porphyrin biosynthesis</keyword>
<dbReference type="Proteomes" id="UP000427716">
    <property type="component" value="Chromosome"/>
</dbReference>
<dbReference type="PIRSF" id="PIRSF000167">
    <property type="entry name" value="HemN"/>
    <property type="match status" value="1"/>
</dbReference>
<keyword evidence="5 15" id="KW-0004">4Fe-4S</keyword>
<reference evidence="19 20" key="1">
    <citation type="submission" date="2019-11" db="EMBL/GenBank/DDBJ databases">
        <authorList>
            <person name="Zhang J."/>
            <person name="Sun C."/>
        </authorList>
    </citation>
    <scope>NUCLEOTIDE SEQUENCE [LARGE SCALE GENOMIC DNA]</scope>
    <source>
        <strain evidence="20">sp2</strain>
    </source>
</reference>
<keyword evidence="9 15" id="KW-0560">Oxidoreductase</keyword>
<evidence type="ECO:0000256" key="6">
    <source>
        <dbReference type="ARBA" id="ARBA00022490"/>
    </source>
</evidence>
<feature type="domain" description="Radical SAM core" evidence="18">
    <location>
        <begin position="49"/>
        <end position="285"/>
    </location>
</feature>
<feature type="binding site" evidence="16">
    <location>
        <begin position="70"/>
        <end position="72"/>
    </location>
    <ligand>
        <name>S-adenosyl-L-methionine</name>
        <dbReference type="ChEBI" id="CHEBI:59789"/>
        <label>2</label>
    </ligand>
</feature>
<dbReference type="Pfam" id="PF06969">
    <property type="entry name" value="HemN_C"/>
    <property type="match status" value="1"/>
</dbReference>
<evidence type="ECO:0000256" key="8">
    <source>
        <dbReference type="ARBA" id="ARBA00022723"/>
    </source>
</evidence>
<comment type="subunit">
    <text evidence="4">Monomer.</text>
</comment>
<feature type="binding site" evidence="16">
    <location>
        <position position="189"/>
    </location>
    <ligand>
        <name>S-adenosyl-L-methionine</name>
        <dbReference type="ChEBI" id="CHEBI:59789"/>
        <label>2</label>
    </ligand>
</feature>
<evidence type="ECO:0000256" key="9">
    <source>
        <dbReference type="ARBA" id="ARBA00023002"/>
    </source>
</evidence>
<dbReference type="InterPro" id="IPR058240">
    <property type="entry name" value="rSAM_sf"/>
</dbReference>
<dbReference type="InterPro" id="IPR034505">
    <property type="entry name" value="Coproporphyrinogen-III_oxidase"/>
</dbReference>
<dbReference type="PROSITE" id="PS51918">
    <property type="entry name" value="RADICAL_SAM"/>
    <property type="match status" value="1"/>
</dbReference>
<comment type="similarity">
    <text evidence="3 15">Belongs to the anaerobic coproporphyrinogen-III oxidase family.</text>
</comment>
<comment type="subcellular location">
    <subcellularLocation>
        <location evidence="1 15">Cytoplasm</location>
    </subcellularLocation>
</comment>
<evidence type="ECO:0000256" key="5">
    <source>
        <dbReference type="ARBA" id="ARBA00022485"/>
    </source>
</evidence>
<dbReference type="GO" id="GO:0051539">
    <property type="term" value="F:4 iron, 4 sulfur cluster binding"/>
    <property type="evidence" value="ECO:0007669"/>
    <property type="project" value="UniProtKB-KW"/>
</dbReference>
<dbReference type="KEGG" id="ghl:GM160_03525"/>
<feature type="binding site" evidence="16">
    <location>
        <position position="58"/>
    </location>
    <ligand>
        <name>S-adenosyl-L-methionine</name>
        <dbReference type="ChEBI" id="CHEBI:59789"/>
        <label>1</label>
    </ligand>
</feature>
<keyword evidence="7 15" id="KW-0949">S-adenosyl-L-methionine</keyword>
<feature type="binding site" evidence="16">
    <location>
        <position position="150"/>
    </location>
    <ligand>
        <name>S-adenosyl-L-methionine</name>
        <dbReference type="ChEBI" id="CHEBI:59789"/>
        <label>1</label>
    </ligand>
</feature>
<name>A0A6I6CZG0_9GAMM</name>
<feature type="binding site" evidence="17">
    <location>
        <position position="71"/>
    </location>
    <ligand>
        <name>[4Fe-4S] cluster</name>
        <dbReference type="ChEBI" id="CHEBI:49883"/>
        <note>4Fe-4S-S-AdoMet</note>
    </ligand>
</feature>
<comment type="catalytic activity">
    <reaction evidence="14 15">
        <text>coproporphyrinogen III + 2 S-adenosyl-L-methionine = protoporphyrinogen IX + 2 5'-deoxyadenosine + 2 L-methionine + 2 CO2</text>
        <dbReference type="Rhea" id="RHEA:15425"/>
        <dbReference type="ChEBI" id="CHEBI:16526"/>
        <dbReference type="ChEBI" id="CHEBI:17319"/>
        <dbReference type="ChEBI" id="CHEBI:57307"/>
        <dbReference type="ChEBI" id="CHEBI:57309"/>
        <dbReference type="ChEBI" id="CHEBI:57844"/>
        <dbReference type="ChEBI" id="CHEBI:59789"/>
        <dbReference type="EC" id="1.3.98.3"/>
    </reaction>
</comment>
<dbReference type="SUPFAM" id="SSF102114">
    <property type="entry name" value="Radical SAM enzymes"/>
    <property type="match status" value="1"/>
</dbReference>
<protein>
    <recommendedName>
        <fullName evidence="15">Coproporphyrinogen-III oxidase</fullName>
        <ecNumber evidence="15">1.3.98.3</ecNumber>
    </recommendedName>
</protein>
<feature type="binding site" evidence="16">
    <location>
        <position position="177"/>
    </location>
    <ligand>
        <name>S-adenosyl-L-methionine</name>
        <dbReference type="ChEBI" id="CHEBI:59789"/>
        <label>2</label>
    </ligand>
</feature>
<keyword evidence="20" id="KW-1185">Reference proteome</keyword>
<feature type="binding site" evidence="17">
    <location>
        <position position="68"/>
    </location>
    <ligand>
        <name>[4Fe-4S] cluster</name>
        <dbReference type="ChEBI" id="CHEBI:49883"/>
        <note>4Fe-4S-S-AdoMet</note>
    </ligand>
</feature>
<dbReference type="AlphaFoldDB" id="A0A6I6CZG0"/>
<feature type="binding site" evidence="16">
    <location>
        <position position="214"/>
    </location>
    <ligand>
        <name>S-adenosyl-L-methionine</name>
        <dbReference type="ChEBI" id="CHEBI:59789"/>
        <label>2</label>
    </ligand>
</feature>
<evidence type="ECO:0000256" key="12">
    <source>
        <dbReference type="ARBA" id="ARBA00023244"/>
    </source>
</evidence>
<proteinExistence type="inferred from homology"/>
<dbReference type="Gene3D" id="1.10.10.920">
    <property type="match status" value="1"/>
</dbReference>
<evidence type="ECO:0000256" key="16">
    <source>
        <dbReference type="PIRSR" id="PIRSR000167-1"/>
    </source>
</evidence>
<dbReference type="SFLD" id="SFLDG01065">
    <property type="entry name" value="anaerobic_coproporphyrinogen-I"/>
    <property type="match status" value="1"/>
</dbReference>
<sequence length="461" mass="52019">MSQTEIPFDADLIRRYDTSGPRYTSYPTAVQFHDGFGEDDYRAAAARSNATGGPLSLYVHIPFCDTVCYYCACNKVVTKDRAKARPYLEDVYREMALQAELFDAGRPVDQLHWGGGTPTFLSHDEMRELMAKTGEHFALKTDDTGEYSIEIDPREADADTIRLLREIGFNRISLGVQDFDPEVQRAVNRVQSVEETREVVQTAREQDFHGVSIDLIYGLPHQSRDRFMATLDRVIELDPDRLSIFNYAHLPQRFKPQRRIAGDDLPSPAEKLDILGSTIRYLQQAGYVLIGMDHFAKPDDPLAIAQREGTLQRNFQGYSTHAECDMVAMGASSISQVGGAFSQNVKDLTAYHEALIAGHLPIEKGVVITEEDVLRRYVITELICHFRLSIPEVEARFGIDFAEHFADALDELADMARDELVTITPDSIEVQPRGRLLIRNVCMAFDEYHGTLDGQRFSKVI</sequence>
<evidence type="ECO:0000313" key="19">
    <source>
        <dbReference type="EMBL" id="QGT78038.1"/>
    </source>
</evidence>
<evidence type="ECO:0000256" key="3">
    <source>
        <dbReference type="ARBA" id="ARBA00005493"/>
    </source>
</evidence>
<dbReference type="InterPro" id="IPR004558">
    <property type="entry name" value="Coprogen_oxidase_HemN"/>
</dbReference>
<evidence type="ECO:0000256" key="17">
    <source>
        <dbReference type="PIRSR" id="PIRSR000167-2"/>
    </source>
</evidence>
<dbReference type="GO" id="GO:0004109">
    <property type="term" value="F:coproporphyrinogen oxidase activity"/>
    <property type="evidence" value="ECO:0007669"/>
    <property type="project" value="InterPro"/>
</dbReference>
<keyword evidence="8 15" id="KW-0479">Metal-binding</keyword>
<dbReference type="Pfam" id="PF04055">
    <property type="entry name" value="Radical_SAM"/>
    <property type="match status" value="1"/>
</dbReference>
<keyword evidence="6 15" id="KW-0963">Cytoplasm</keyword>
<feature type="binding site" evidence="16">
    <location>
        <position position="115"/>
    </location>
    <ligand>
        <name>S-adenosyl-L-methionine</name>
        <dbReference type="ChEBI" id="CHEBI:59789"/>
        <label>1</label>
    </ligand>
</feature>
<dbReference type="SMART" id="SM00729">
    <property type="entry name" value="Elp3"/>
    <property type="match status" value="1"/>
</dbReference>
<dbReference type="FunFam" id="1.10.10.920:FF:000001">
    <property type="entry name" value="Coproporphyrinogen-III oxidase"/>
    <property type="match status" value="1"/>
</dbReference>
<comment type="cofactor">
    <cofactor evidence="15 17">
        <name>[4Fe-4S] cluster</name>
        <dbReference type="ChEBI" id="CHEBI:49883"/>
    </cofactor>
    <text evidence="15 17">Binds 1 [4Fe-4S] cluster. The cluster is coordinated with 3 cysteines and an exchangeable S-adenosyl-L-methionine.</text>
</comment>
<dbReference type="InterPro" id="IPR006638">
    <property type="entry name" value="Elp3/MiaA/NifB-like_rSAM"/>
</dbReference>
<evidence type="ECO:0000256" key="15">
    <source>
        <dbReference type="PIRNR" id="PIRNR000167"/>
    </source>
</evidence>
<dbReference type="UniPathway" id="UPA00251">
    <property type="reaction ID" value="UER00323"/>
</dbReference>
<dbReference type="RefSeq" id="WP_156228129.1">
    <property type="nucleotide sequence ID" value="NZ_CP046415.1"/>
</dbReference>
<dbReference type="InterPro" id="IPR010723">
    <property type="entry name" value="HemN_C"/>
</dbReference>
<evidence type="ECO:0000259" key="18">
    <source>
        <dbReference type="PROSITE" id="PS51918"/>
    </source>
</evidence>
<dbReference type="EC" id="1.3.98.3" evidence="15"/>
<organism evidence="19 20">
    <name type="scientific">Guyparkeria halophila</name>
    <dbReference type="NCBI Taxonomy" id="47960"/>
    <lineage>
        <taxon>Bacteria</taxon>
        <taxon>Pseudomonadati</taxon>
        <taxon>Pseudomonadota</taxon>
        <taxon>Gammaproteobacteria</taxon>
        <taxon>Chromatiales</taxon>
        <taxon>Thioalkalibacteraceae</taxon>
        <taxon>Guyparkeria</taxon>
    </lineage>
</organism>
<keyword evidence="11 15" id="KW-0411">Iron-sulfur</keyword>
<keyword evidence="10 15" id="KW-0408">Iron</keyword>
<comment type="function">
    <text evidence="13">Involved in the heme biosynthesis. Catalyzes the anaerobic oxidative decarboxylation of propionate groups of rings A and B of coproporphyrinogen III to yield the vinyl groups in protoporphyrinogen IX.</text>
</comment>
<evidence type="ECO:0000256" key="13">
    <source>
        <dbReference type="ARBA" id="ARBA00024295"/>
    </source>
</evidence>
<dbReference type="GO" id="GO:0051989">
    <property type="term" value="F:coproporphyrinogen dehydrogenase activity"/>
    <property type="evidence" value="ECO:0007669"/>
    <property type="project" value="UniProtKB-EC"/>
</dbReference>
<dbReference type="SFLD" id="SFLDS00029">
    <property type="entry name" value="Radical_SAM"/>
    <property type="match status" value="1"/>
</dbReference>
<dbReference type="PANTHER" id="PTHR13932:SF6">
    <property type="entry name" value="OXYGEN-INDEPENDENT COPROPORPHYRINOGEN III OXIDASE"/>
    <property type="match status" value="1"/>
</dbReference>
<comment type="pathway">
    <text evidence="2 15">Porphyrin-containing compound metabolism; protoporphyrin-IX biosynthesis; protoporphyrinogen-IX from coproporphyrinogen-III (AdoMet route): step 1/1.</text>
</comment>
<evidence type="ECO:0000256" key="10">
    <source>
        <dbReference type="ARBA" id="ARBA00023004"/>
    </source>
</evidence>
<dbReference type="EMBL" id="CP046415">
    <property type="protein sequence ID" value="QGT78038.1"/>
    <property type="molecule type" value="Genomic_DNA"/>
</dbReference>
<dbReference type="InterPro" id="IPR007197">
    <property type="entry name" value="rSAM"/>
</dbReference>